<dbReference type="OrthoDB" id="930789at2"/>
<dbReference type="EMBL" id="PVTE01000025">
    <property type="protein sequence ID" value="PRY29819.1"/>
    <property type="molecule type" value="Genomic_DNA"/>
</dbReference>
<reference evidence="1 2" key="1">
    <citation type="submission" date="2018-03" db="EMBL/GenBank/DDBJ databases">
        <title>Genomic Encyclopedia of Archaeal and Bacterial Type Strains, Phase II (KMG-II): from individual species to whole genera.</title>
        <authorList>
            <person name="Goeker M."/>
        </authorList>
    </citation>
    <scope>NUCLEOTIDE SEQUENCE [LARGE SCALE GENOMIC DNA]</scope>
    <source>
        <strain evidence="1 2">DSM 28354</strain>
    </source>
</reference>
<protein>
    <recommendedName>
        <fullName evidence="3">Terminase</fullName>
    </recommendedName>
</protein>
<dbReference type="RefSeq" id="WP_106140098.1">
    <property type="nucleotide sequence ID" value="NZ_PVTE01000025.1"/>
</dbReference>
<dbReference type="InterPro" id="IPR027417">
    <property type="entry name" value="P-loop_NTPase"/>
</dbReference>
<dbReference type="AlphaFoldDB" id="A0A2T0S8R5"/>
<sequence length="720" mass="82045">MIKPLRFHSDNGGGGLGEIVDFLNHPDSAQVRYRPVLHEEIPEVGEPGDVTSDSARWWSRELLRCTTQGWSAPDGVWFNPIYYFYLNHVRISFVDEQTQLPVEEAPLYNDSDKAVFDEIYWSLAHNLPLGAIPSLPGEEGKRLTRKEKKAENKRRWALYRSLEKTMSGVLKMPATDVIATKGRRKHWSYNILCGVMVWAFCVHINGDLGCGFDSKDSREEGQRVFRGAYDRLHPFWKHPELYTDKEGELSACVYRYDQDGNLEKREGNVIHFKELDKRPGAFRGRIYRIVLFDEAGKYLNLNKVIGATRDCLRVGTFKFGTMLIGGTCDPITNKSDSYQKLWEQAVRKGWNKIFIPACRMAPPNVNWFTGISDEVAARAAYMAERQQFIDAGDMEGYYLTVQENPLDEFELFMLPTLSNYPSHKLLEATVNIAGFGENLPVKRIRLEWELNTFGKKTGTVLTYDDPNGPWLMHVDYSPHKELSDLDVAGIDSVYKDNAPHSESKCAVVLYRREHHRLERSDRPMLVYFDRPLLDIFSDEVKKLMVWTGCRVILEHNDKWLADDILKEKIPSPNGPVLLGEQLMYYNEEPGLRNSDTTILTQTKLALKWINDGGLMRVVFQSIVDALKNWRQKNDDIASALHLCLMGVDTLRETTVDGEVEAQTAPQPYQFGNNTIGTVAVMSGGMGLMEAMNWNGEGLAPFGMDNPAWNNPFASRNRMAA</sequence>
<dbReference type="Gene3D" id="3.40.50.300">
    <property type="entry name" value="P-loop containing nucleotide triphosphate hydrolases"/>
    <property type="match status" value="1"/>
</dbReference>
<accession>A0A2T0S8R5</accession>
<name>A0A2T0S8R5_9BACT</name>
<evidence type="ECO:0008006" key="3">
    <source>
        <dbReference type="Google" id="ProtNLM"/>
    </source>
</evidence>
<comment type="caution">
    <text evidence="1">The sequence shown here is derived from an EMBL/GenBank/DDBJ whole genome shotgun (WGS) entry which is preliminary data.</text>
</comment>
<evidence type="ECO:0000313" key="1">
    <source>
        <dbReference type="EMBL" id="PRY29819.1"/>
    </source>
</evidence>
<organism evidence="1 2">
    <name type="scientific">Spirosoma oryzae</name>
    <dbReference type="NCBI Taxonomy" id="1469603"/>
    <lineage>
        <taxon>Bacteria</taxon>
        <taxon>Pseudomonadati</taxon>
        <taxon>Bacteroidota</taxon>
        <taxon>Cytophagia</taxon>
        <taxon>Cytophagales</taxon>
        <taxon>Cytophagaceae</taxon>
        <taxon>Spirosoma</taxon>
    </lineage>
</organism>
<gene>
    <name evidence="1" type="ORF">CLV58_12581</name>
</gene>
<proteinExistence type="predicted"/>
<evidence type="ECO:0000313" key="2">
    <source>
        <dbReference type="Proteomes" id="UP000238375"/>
    </source>
</evidence>
<keyword evidence="2" id="KW-1185">Reference proteome</keyword>
<dbReference type="Proteomes" id="UP000238375">
    <property type="component" value="Unassembled WGS sequence"/>
</dbReference>